<feature type="non-terminal residue" evidence="4">
    <location>
        <position position="52"/>
    </location>
</feature>
<dbReference type="EMBL" id="MU801938">
    <property type="protein sequence ID" value="KAJ3986597.1"/>
    <property type="molecule type" value="Genomic_DNA"/>
</dbReference>
<sequence>KGQKSDKECTNCARKGHVKEDCYRKGGGKEGQYPSWWRGKKETAASTNANLS</sequence>
<feature type="domain" description="CCHC-type" evidence="3">
    <location>
        <begin position="9"/>
        <end position="22"/>
    </location>
</feature>
<reference evidence="4" key="1">
    <citation type="submission" date="2022-08" db="EMBL/GenBank/DDBJ databases">
        <authorList>
            <consortium name="DOE Joint Genome Institute"/>
            <person name="Min B."/>
            <person name="Riley R."/>
            <person name="Sierra-Patev S."/>
            <person name="Naranjo-Ortiz M."/>
            <person name="Looney B."/>
            <person name="Konkel Z."/>
            <person name="Slot J.C."/>
            <person name="Sakamoto Y."/>
            <person name="Steenwyk J.L."/>
            <person name="Rokas A."/>
            <person name="Carro J."/>
            <person name="Camarero S."/>
            <person name="Ferreira P."/>
            <person name="Molpeceres G."/>
            <person name="Ruiz-Duenas F.J."/>
            <person name="Serrano A."/>
            <person name="Henrissat B."/>
            <person name="Drula E."/>
            <person name="Hughes K.W."/>
            <person name="Mata J.L."/>
            <person name="Ishikawa N.K."/>
            <person name="Vargas-Isla R."/>
            <person name="Ushijima S."/>
            <person name="Smith C.A."/>
            <person name="Ahrendt S."/>
            <person name="Andreopoulos W."/>
            <person name="He G."/>
            <person name="Labutti K."/>
            <person name="Lipzen A."/>
            <person name="Ng V."/>
            <person name="Sandor L."/>
            <person name="Barry K."/>
            <person name="Martinez A.T."/>
            <person name="Xiao Y."/>
            <person name="Gibbons J.G."/>
            <person name="Terashima K."/>
            <person name="Hibbett D.S."/>
            <person name="Grigoriev I.V."/>
        </authorList>
    </citation>
    <scope>NUCLEOTIDE SEQUENCE</scope>
    <source>
        <strain evidence="4">TFB7829</strain>
    </source>
</reference>
<dbReference type="AlphaFoldDB" id="A0AA38Q3T3"/>
<dbReference type="GO" id="GO:0003676">
    <property type="term" value="F:nucleic acid binding"/>
    <property type="evidence" value="ECO:0007669"/>
    <property type="project" value="InterPro"/>
</dbReference>
<evidence type="ECO:0000259" key="3">
    <source>
        <dbReference type="PROSITE" id="PS50158"/>
    </source>
</evidence>
<dbReference type="PROSITE" id="PS50158">
    <property type="entry name" value="ZF_CCHC"/>
    <property type="match status" value="1"/>
</dbReference>
<evidence type="ECO:0000313" key="4">
    <source>
        <dbReference type="EMBL" id="KAJ3986597.1"/>
    </source>
</evidence>
<gene>
    <name evidence="4" type="ORF">F5890DRAFT_1395997</name>
</gene>
<accession>A0AA38Q3T3</accession>
<dbReference type="InterPro" id="IPR036875">
    <property type="entry name" value="Znf_CCHC_sf"/>
</dbReference>
<comment type="caution">
    <text evidence="4">The sequence shown here is derived from an EMBL/GenBank/DDBJ whole genome shotgun (WGS) entry which is preliminary data.</text>
</comment>
<dbReference type="SUPFAM" id="SSF57756">
    <property type="entry name" value="Retrovirus zinc finger-like domains"/>
    <property type="match status" value="1"/>
</dbReference>
<dbReference type="Proteomes" id="UP001163850">
    <property type="component" value="Unassembled WGS sequence"/>
</dbReference>
<evidence type="ECO:0000256" key="2">
    <source>
        <dbReference type="PROSITE-ProRule" id="PRU00047"/>
    </source>
</evidence>
<protein>
    <recommendedName>
        <fullName evidence="3">CCHC-type domain-containing protein</fullName>
    </recommendedName>
</protein>
<evidence type="ECO:0000313" key="5">
    <source>
        <dbReference type="Proteomes" id="UP001163850"/>
    </source>
</evidence>
<name>A0AA38Q3T3_9AGAR</name>
<keyword evidence="2" id="KW-0863">Zinc-finger</keyword>
<dbReference type="GO" id="GO:0006397">
    <property type="term" value="P:mRNA processing"/>
    <property type="evidence" value="ECO:0007669"/>
    <property type="project" value="UniProtKB-KW"/>
</dbReference>
<proteinExistence type="predicted"/>
<dbReference type="InterPro" id="IPR001878">
    <property type="entry name" value="Znf_CCHC"/>
</dbReference>
<feature type="non-terminal residue" evidence="4">
    <location>
        <position position="1"/>
    </location>
</feature>
<keyword evidence="2" id="KW-0862">Zinc</keyword>
<keyword evidence="2" id="KW-0479">Metal-binding</keyword>
<keyword evidence="1" id="KW-0507">mRNA processing</keyword>
<dbReference type="GO" id="GO:0008270">
    <property type="term" value="F:zinc ion binding"/>
    <property type="evidence" value="ECO:0007669"/>
    <property type="project" value="UniProtKB-KW"/>
</dbReference>
<evidence type="ECO:0000256" key="1">
    <source>
        <dbReference type="ARBA" id="ARBA00022664"/>
    </source>
</evidence>
<organism evidence="4 5">
    <name type="scientific">Lentinula detonsa</name>
    <dbReference type="NCBI Taxonomy" id="2804962"/>
    <lineage>
        <taxon>Eukaryota</taxon>
        <taxon>Fungi</taxon>
        <taxon>Dikarya</taxon>
        <taxon>Basidiomycota</taxon>
        <taxon>Agaricomycotina</taxon>
        <taxon>Agaricomycetes</taxon>
        <taxon>Agaricomycetidae</taxon>
        <taxon>Agaricales</taxon>
        <taxon>Marasmiineae</taxon>
        <taxon>Omphalotaceae</taxon>
        <taxon>Lentinula</taxon>
    </lineage>
</organism>